<dbReference type="PIRSF" id="PIRSF002741">
    <property type="entry name" value="MppA"/>
    <property type="match status" value="1"/>
</dbReference>
<dbReference type="RefSeq" id="WP_070199179.1">
    <property type="nucleotide sequence ID" value="NZ_LJGU01000164.1"/>
</dbReference>
<feature type="region of interest" description="Disordered" evidence="1">
    <location>
        <begin position="236"/>
        <end position="259"/>
    </location>
</feature>
<dbReference type="InterPro" id="IPR000914">
    <property type="entry name" value="SBP_5_dom"/>
</dbReference>
<dbReference type="PROSITE" id="PS51257">
    <property type="entry name" value="PROKAR_LIPOPROTEIN"/>
    <property type="match status" value="1"/>
</dbReference>
<evidence type="ECO:0000259" key="2">
    <source>
        <dbReference type="Pfam" id="PF00496"/>
    </source>
</evidence>
<name>A0A1E7JJ76_9ACTN</name>
<protein>
    <submittedName>
        <fullName evidence="3">ABC transporter</fullName>
    </submittedName>
</protein>
<dbReference type="GO" id="GO:0015833">
    <property type="term" value="P:peptide transport"/>
    <property type="evidence" value="ECO:0007669"/>
    <property type="project" value="TreeGrafter"/>
</dbReference>
<reference evidence="3 4" key="1">
    <citation type="journal article" date="2016" name="Front. Microbiol.">
        <title>Comparative Genomics Analysis of Streptomyces Species Reveals Their Adaptation to the Marine Environment and Their Diversity at the Genomic Level.</title>
        <authorList>
            <person name="Tian X."/>
            <person name="Zhang Z."/>
            <person name="Yang T."/>
            <person name="Chen M."/>
            <person name="Li J."/>
            <person name="Chen F."/>
            <person name="Yang J."/>
            <person name="Li W."/>
            <person name="Zhang B."/>
            <person name="Zhang Z."/>
            <person name="Wu J."/>
            <person name="Zhang C."/>
            <person name="Long L."/>
            <person name="Xiao J."/>
        </authorList>
    </citation>
    <scope>NUCLEOTIDE SEQUENCE [LARGE SCALE GENOMIC DNA]</scope>
    <source>
        <strain evidence="3 4">SCSIO 02100</strain>
    </source>
</reference>
<dbReference type="InterPro" id="IPR039424">
    <property type="entry name" value="SBP_5"/>
</dbReference>
<organism evidence="3 4">
    <name type="scientific">Streptomyces oceani</name>
    <dbReference type="NCBI Taxonomy" id="1075402"/>
    <lineage>
        <taxon>Bacteria</taxon>
        <taxon>Bacillati</taxon>
        <taxon>Actinomycetota</taxon>
        <taxon>Actinomycetes</taxon>
        <taxon>Kitasatosporales</taxon>
        <taxon>Streptomycetaceae</taxon>
        <taxon>Streptomyces</taxon>
    </lineage>
</organism>
<evidence type="ECO:0000313" key="3">
    <source>
        <dbReference type="EMBL" id="OEU87675.1"/>
    </source>
</evidence>
<feature type="compositionally biased region" description="Low complexity" evidence="1">
    <location>
        <begin position="32"/>
        <end position="45"/>
    </location>
</feature>
<dbReference type="PANTHER" id="PTHR30290:SF83">
    <property type="entry name" value="ABC TRANSPORTER SUBSTRATE-BINDING PROTEIN"/>
    <property type="match status" value="1"/>
</dbReference>
<dbReference type="AlphaFoldDB" id="A0A1E7JJ76"/>
<comment type="caution">
    <text evidence="3">The sequence shown here is derived from an EMBL/GenBank/DDBJ whole genome shotgun (WGS) entry which is preliminary data.</text>
</comment>
<dbReference type="GO" id="GO:1904680">
    <property type="term" value="F:peptide transmembrane transporter activity"/>
    <property type="evidence" value="ECO:0007669"/>
    <property type="project" value="TreeGrafter"/>
</dbReference>
<proteinExistence type="predicted"/>
<dbReference type="PATRIC" id="fig|1075402.3.peg.5616"/>
<dbReference type="GO" id="GO:0042597">
    <property type="term" value="C:periplasmic space"/>
    <property type="evidence" value="ECO:0007669"/>
    <property type="project" value="UniProtKB-ARBA"/>
</dbReference>
<keyword evidence="4" id="KW-1185">Reference proteome</keyword>
<dbReference type="PANTHER" id="PTHR30290">
    <property type="entry name" value="PERIPLASMIC BINDING COMPONENT OF ABC TRANSPORTER"/>
    <property type="match status" value="1"/>
</dbReference>
<dbReference type="Gene3D" id="3.40.190.10">
    <property type="entry name" value="Periplasmic binding protein-like II"/>
    <property type="match status" value="1"/>
</dbReference>
<dbReference type="CDD" id="cd08506">
    <property type="entry name" value="PBP2_clavulanate_OppA2"/>
    <property type="match status" value="1"/>
</dbReference>
<feature type="domain" description="Solute-binding protein family 5" evidence="2">
    <location>
        <begin position="118"/>
        <end position="509"/>
    </location>
</feature>
<evidence type="ECO:0000256" key="1">
    <source>
        <dbReference type="SAM" id="MobiDB-lite"/>
    </source>
</evidence>
<dbReference type="Gene3D" id="3.10.105.10">
    <property type="entry name" value="Dipeptide-binding Protein, Domain 3"/>
    <property type="match status" value="1"/>
</dbReference>
<gene>
    <name evidence="3" type="ORF">AN216_25995</name>
</gene>
<dbReference type="Proteomes" id="UP000176101">
    <property type="component" value="Unassembled WGS sequence"/>
</dbReference>
<dbReference type="STRING" id="1075402.AN216_25995"/>
<evidence type="ECO:0000313" key="4">
    <source>
        <dbReference type="Proteomes" id="UP000176101"/>
    </source>
</evidence>
<dbReference type="SUPFAM" id="SSF53850">
    <property type="entry name" value="Periplasmic binding protein-like II"/>
    <property type="match status" value="1"/>
</dbReference>
<feature type="region of interest" description="Disordered" evidence="1">
    <location>
        <begin position="32"/>
        <end position="68"/>
    </location>
</feature>
<feature type="compositionally biased region" description="Basic and acidic residues" evidence="1">
    <location>
        <begin position="239"/>
        <end position="252"/>
    </location>
</feature>
<dbReference type="Pfam" id="PF00496">
    <property type="entry name" value="SBP_bac_5"/>
    <property type="match status" value="1"/>
</dbReference>
<dbReference type="GO" id="GO:0043190">
    <property type="term" value="C:ATP-binding cassette (ABC) transporter complex"/>
    <property type="evidence" value="ECO:0007669"/>
    <property type="project" value="InterPro"/>
</dbReference>
<accession>A0A1E7JJ76</accession>
<sequence length="596" mass="65772">MKLNRSRRLRGAVIGLAAGALVLTGCSEGSDVGSDAGASEADAAAQSKPVTYGDEAASKGPAPEVKGAKKGGMIRVFEEADFGHLDPGQIYVSNSGQLASLIHRGLTMFKEDEKGNKKVVGDLATDSGTKSDGGKTWKYTLKDGIKDEDGDPITSEDIRHSVERLYSEVIFDGPVYLQQWLSGGGSSYRKALPDGPYKGDHLPDDVLETPDDKTVIFHFDKPRPDVPQALTLPGYSVVPKEDDTKKKYDQKPKSTGPYKIGEYTPDKSMKLVKNKHWDPKTDPYRHQYVDGFNITFNHKDADQTERLLADRGAAKNGVQLAGHVASSKTKKVMQEAKNRTIQGYQPYVWQMNMNMDRIKDKKVRDAITYALPNKQILTPDGGTFGGAVAPNLLAPTLPGHEKDYDPYGKLKNPNGQPEKAKKLLEKAGKKGMKLLYATSDEPVRQDQAAIIEKALSDAGFDVQKKVINGATWYEQLGKVDNGFDIYMTGWGQDWPSPSTVIPPSYDGDQIQDGASNYSHIDDKHVDKEIDRISEIVDPKKAVKEWQKLHKYILEEVNPAAPLYYTKSLQMHGSNVGGARYSTTKSYIDLTRLYLKK</sequence>
<dbReference type="EMBL" id="LJGU01000164">
    <property type="protein sequence ID" value="OEU87675.1"/>
    <property type="molecule type" value="Genomic_DNA"/>
</dbReference>
<dbReference type="OrthoDB" id="5240629at2"/>
<dbReference type="InterPro" id="IPR030678">
    <property type="entry name" value="Peptide/Ni-bd"/>
</dbReference>